<protein>
    <submittedName>
        <fullName evidence="1">Uncharacterized protein</fullName>
    </submittedName>
</protein>
<dbReference type="EMBL" id="CH445334">
    <property type="protein sequence ID" value="EDP89762.1"/>
    <property type="molecule type" value="Genomic_DNA"/>
</dbReference>
<accession>A9JX70</accession>
<organism evidence="1 2">
    <name type="scientific">Phaeosphaeria nodorum (strain SN15 / ATCC MYA-4574 / FGSC 10173)</name>
    <name type="common">Glume blotch fungus</name>
    <name type="synonym">Parastagonospora nodorum</name>
    <dbReference type="NCBI Taxonomy" id="321614"/>
    <lineage>
        <taxon>Eukaryota</taxon>
        <taxon>Fungi</taxon>
        <taxon>Dikarya</taxon>
        <taxon>Ascomycota</taxon>
        <taxon>Pezizomycotina</taxon>
        <taxon>Dothideomycetes</taxon>
        <taxon>Pleosporomycetidae</taxon>
        <taxon>Pleosporales</taxon>
        <taxon>Pleosporineae</taxon>
        <taxon>Phaeosphaeriaceae</taxon>
        <taxon>Parastagonospora</taxon>
    </lineage>
</organism>
<dbReference type="KEGG" id="pno:SNOG_20073"/>
<dbReference type="RefSeq" id="XP_001797057.1">
    <property type="nucleotide sequence ID" value="XM_001797005.1"/>
</dbReference>
<reference evidence="2" key="1">
    <citation type="journal article" date="2007" name="Plant Cell">
        <title>Dothideomycete-plant interactions illuminated by genome sequencing and EST analysis of the wheat pathogen Stagonospora nodorum.</title>
        <authorList>
            <person name="Hane J.K."/>
            <person name="Lowe R.G."/>
            <person name="Solomon P.S."/>
            <person name="Tan K.C."/>
            <person name="Schoch C.L."/>
            <person name="Spatafora J.W."/>
            <person name="Crous P.W."/>
            <person name="Kodira C."/>
            <person name="Birren B.W."/>
            <person name="Galagan J.E."/>
            <person name="Torriani S.F."/>
            <person name="McDonald B.A."/>
            <person name="Oliver R.P."/>
        </authorList>
    </citation>
    <scope>NUCLEOTIDE SEQUENCE [LARGE SCALE GENOMIC DNA]</scope>
    <source>
        <strain evidence="2">SN15 / ATCC MYA-4574 / FGSC 10173</strain>
    </source>
</reference>
<dbReference type="GeneID" id="5973947"/>
<sequence length="69" mass="7692">MEDVKQQRNEQEANVFILESVEEGEYVGSTTCELDHFGEFATLIDETVALDDAEDGQTERNESYSSNGA</sequence>
<dbReference type="Proteomes" id="UP000001055">
    <property type="component" value="Unassembled WGS sequence"/>
</dbReference>
<dbReference type="HOGENOM" id="CLU_2776759_0_0_1"/>
<name>A9JX70_PHANO</name>
<gene>
    <name evidence="1" type="ORF">SNOG_20073</name>
</gene>
<evidence type="ECO:0000313" key="1">
    <source>
        <dbReference type="EMBL" id="EDP89762.1"/>
    </source>
</evidence>
<evidence type="ECO:0000313" key="2">
    <source>
        <dbReference type="Proteomes" id="UP000001055"/>
    </source>
</evidence>
<dbReference type="InParanoid" id="A9JX70"/>
<dbReference type="AlphaFoldDB" id="A9JX70"/>
<proteinExistence type="predicted"/>